<feature type="compositionally biased region" description="Low complexity" evidence="3">
    <location>
        <begin position="69"/>
        <end position="90"/>
    </location>
</feature>
<dbReference type="PANTHER" id="PTHR13213">
    <property type="entry name" value="MYB-BINDING PROTEIN 1A FAMILY MEMBER"/>
    <property type="match status" value="1"/>
</dbReference>
<feature type="region of interest" description="Disordered" evidence="3">
    <location>
        <begin position="63"/>
        <end position="90"/>
    </location>
</feature>
<evidence type="ECO:0000256" key="2">
    <source>
        <dbReference type="ARBA" id="ARBA00023242"/>
    </source>
</evidence>
<comment type="caution">
    <text evidence="4">The sequence shown here is derived from an EMBL/GenBank/DDBJ whole genome shotgun (WGS) entry which is preliminary data.</text>
</comment>
<proteinExistence type="predicted"/>
<dbReference type="GO" id="GO:0005730">
    <property type="term" value="C:nucleolus"/>
    <property type="evidence" value="ECO:0007669"/>
    <property type="project" value="InterPro"/>
</dbReference>
<dbReference type="EMBL" id="SRLO01021077">
    <property type="protein sequence ID" value="TNN22768.1"/>
    <property type="molecule type" value="Genomic_DNA"/>
</dbReference>
<dbReference type="InterPro" id="IPR007015">
    <property type="entry name" value="DNA_pol_V/MYBBP1A"/>
</dbReference>
<sequence>MGHVDVDRVSGTFRAALSSFMTKRKSPLTVQMFSDLFSRFPVLCVKLLDTLVQHVTSEVRVRQQVPDTSCSSSSSSSSNSSSSSSSLRAC</sequence>
<evidence type="ECO:0000256" key="3">
    <source>
        <dbReference type="SAM" id="MobiDB-lite"/>
    </source>
</evidence>
<evidence type="ECO:0000313" key="4">
    <source>
        <dbReference type="EMBL" id="TNN22768.1"/>
    </source>
</evidence>
<reference evidence="4 5" key="1">
    <citation type="submission" date="2019-03" db="EMBL/GenBank/DDBJ databases">
        <title>First draft genome of Liparis tanakae, snailfish: a comprehensive survey of snailfish specific genes.</title>
        <authorList>
            <person name="Kim W."/>
            <person name="Song I."/>
            <person name="Jeong J.-H."/>
            <person name="Kim D."/>
            <person name="Kim S."/>
            <person name="Ryu S."/>
            <person name="Song J.Y."/>
            <person name="Lee S.K."/>
        </authorList>
    </citation>
    <scope>NUCLEOTIDE SEQUENCE [LARGE SCALE GENOMIC DNA]</scope>
    <source>
        <tissue evidence="4">Muscle</tissue>
    </source>
</reference>
<accession>A0A4Z2E220</accession>
<dbReference type="AlphaFoldDB" id="A0A4Z2E220"/>
<dbReference type="GO" id="GO:0003714">
    <property type="term" value="F:transcription corepressor activity"/>
    <property type="evidence" value="ECO:0007669"/>
    <property type="project" value="TreeGrafter"/>
</dbReference>
<evidence type="ECO:0000256" key="1">
    <source>
        <dbReference type="ARBA" id="ARBA00004123"/>
    </source>
</evidence>
<gene>
    <name evidence="4" type="primary">mybbp1a_0</name>
    <name evidence="4" type="ORF">EYF80_067117</name>
</gene>
<dbReference type="GO" id="GO:0043565">
    <property type="term" value="F:sequence-specific DNA binding"/>
    <property type="evidence" value="ECO:0007669"/>
    <property type="project" value="TreeGrafter"/>
</dbReference>
<keyword evidence="2" id="KW-0539">Nucleus</keyword>
<keyword evidence="5" id="KW-1185">Reference proteome</keyword>
<name>A0A4Z2E220_9TELE</name>
<organism evidence="4 5">
    <name type="scientific">Liparis tanakae</name>
    <name type="common">Tanaka's snailfish</name>
    <dbReference type="NCBI Taxonomy" id="230148"/>
    <lineage>
        <taxon>Eukaryota</taxon>
        <taxon>Metazoa</taxon>
        <taxon>Chordata</taxon>
        <taxon>Craniata</taxon>
        <taxon>Vertebrata</taxon>
        <taxon>Euteleostomi</taxon>
        <taxon>Actinopterygii</taxon>
        <taxon>Neopterygii</taxon>
        <taxon>Teleostei</taxon>
        <taxon>Neoteleostei</taxon>
        <taxon>Acanthomorphata</taxon>
        <taxon>Eupercaria</taxon>
        <taxon>Perciformes</taxon>
        <taxon>Cottioidei</taxon>
        <taxon>Cottales</taxon>
        <taxon>Liparidae</taxon>
        <taxon>Liparis</taxon>
    </lineage>
</organism>
<dbReference type="Proteomes" id="UP000314294">
    <property type="component" value="Unassembled WGS sequence"/>
</dbReference>
<comment type="subcellular location">
    <subcellularLocation>
        <location evidence="1">Nucleus</location>
    </subcellularLocation>
</comment>
<dbReference type="PANTHER" id="PTHR13213:SF2">
    <property type="entry name" value="MYB-BINDING PROTEIN 1A"/>
    <property type="match status" value="1"/>
</dbReference>
<dbReference type="OrthoDB" id="342531at2759"/>
<evidence type="ECO:0000313" key="5">
    <source>
        <dbReference type="Proteomes" id="UP000314294"/>
    </source>
</evidence>
<protein>
    <submittedName>
        <fullName evidence="4">Myb-binding protein 1A-like protein</fullName>
    </submittedName>
</protein>
<dbReference type="GO" id="GO:0003723">
    <property type="term" value="F:RNA binding"/>
    <property type="evidence" value="ECO:0007669"/>
    <property type="project" value="TreeGrafter"/>
</dbReference>